<dbReference type="Pfam" id="PF14322">
    <property type="entry name" value="SusD-like_3"/>
    <property type="match status" value="1"/>
</dbReference>
<evidence type="ECO:0000256" key="4">
    <source>
        <dbReference type="ARBA" id="ARBA00023136"/>
    </source>
</evidence>
<accession>A0A2I7SHV1</accession>
<dbReference type="RefSeq" id="WP_102995504.1">
    <property type="nucleotide sequence ID" value="NZ_CP025938.1"/>
</dbReference>
<evidence type="ECO:0000256" key="1">
    <source>
        <dbReference type="ARBA" id="ARBA00004442"/>
    </source>
</evidence>
<evidence type="ECO:0000259" key="8">
    <source>
        <dbReference type="Pfam" id="PF14322"/>
    </source>
</evidence>
<dbReference type="AlphaFoldDB" id="A0A2I7SHV1"/>
<gene>
    <name evidence="9" type="ORF">C1A40_08350</name>
</gene>
<feature type="domain" description="RagB/SusD" evidence="7">
    <location>
        <begin position="368"/>
        <end position="595"/>
    </location>
</feature>
<feature type="chain" id="PRO_5014412363" evidence="6">
    <location>
        <begin position="28"/>
        <end position="596"/>
    </location>
</feature>
<evidence type="ECO:0000313" key="9">
    <source>
        <dbReference type="EMBL" id="AUS05477.1"/>
    </source>
</evidence>
<keyword evidence="3 6" id="KW-0732">Signal</keyword>
<protein>
    <submittedName>
        <fullName evidence="9">RagB/SusD family nutrient uptake outer membrane protein</fullName>
    </submittedName>
</protein>
<dbReference type="SUPFAM" id="SSF48452">
    <property type="entry name" value="TPR-like"/>
    <property type="match status" value="1"/>
</dbReference>
<evidence type="ECO:0000256" key="5">
    <source>
        <dbReference type="ARBA" id="ARBA00023237"/>
    </source>
</evidence>
<evidence type="ECO:0000259" key="7">
    <source>
        <dbReference type="Pfam" id="PF07980"/>
    </source>
</evidence>
<dbReference type="Pfam" id="PF07980">
    <property type="entry name" value="SusD_RagB"/>
    <property type="match status" value="1"/>
</dbReference>
<organism evidence="9 10">
    <name type="scientific">Pseudotamlana carrageenivorans</name>
    <dbReference type="NCBI Taxonomy" id="2069432"/>
    <lineage>
        <taxon>Bacteria</taxon>
        <taxon>Pseudomonadati</taxon>
        <taxon>Bacteroidota</taxon>
        <taxon>Flavobacteriia</taxon>
        <taxon>Flavobacteriales</taxon>
        <taxon>Flavobacteriaceae</taxon>
        <taxon>Pseudotamlana</taxon>
    </lineage>
</organism>
<dbReference type="Gene3D" id="1.25.40.390">
    <property type="match status" value="1"/>
</dbReference>
<reference evidence="10" key="1">
    <citation type="submission" date="2018-01" db="EMBL/GenBank/DDBJ databases">
        <title>Complete genome of Tamlana sp. UJ94.</title>
        <authorList>
            <person name="Jung J."/>
            <person name="Chung D."/>
            <person name="Bae S.S."/>
            <person name="Baek K."/>
        </authorList>
    </citation>
    <scope>NUCLEOTIDE SEQUENCE [LARGE SCALE GENOMIC DNA]</scope>
    <source>
        <strain evidence="10">UJ94</strain>
    </source>
</reference>
<proteinExistence type="inferred from homology"/>
<dbReference type="InterPro" id="IPR011990">
    <property type="entry name" value="TPR-like_helical_dom_sf"/>
</dbReference>
<dbReference type="GO" id="GO:0009279">
    <property type="term" value="C:cell outer membrane"/>
    <property type="evidence" value="ECO:0007669"/>
    <property type="project" value="UniProtKB-SubCell"/>
</dbReference>
<dbReference type="InterPro" id="IPR012944">
    <property type="entry name" value="SusD_RagB_dom"/>
</dbReference>
<dbReference type="KEGG" id="taj:C1A40_08350"/>
<feature type="domain" description="SusD-like N-terminal" evidence="8">
    <location>
        <begin position="31"/>
        <end position="236"/>
    </location>
</feature>
<keyword evidence="5" id="KW-0998">Cell outer membrane</keyword>
<evidence type="ECO:0000313" key="10">
    <source>
        <dbReference type="Proteomes" id="UP000236592"/>
    </source>
</evidence>
<sequence length="596" mass="68801">MRNLFVMKQRILKYITLTLLVAFMASCENNEFLEEKNPNVVSTDSFWRNLSETDKGLNAVYQTLHNPGVIIKFEEILRSDMGYPGYGRPNPDNTEEFYLHLYNGSTDAILQKWQTNYTGIFRANQVIEALENIKETISDEAEWTSQMAQARFFRGLFHFYLYTSFNQGSIIIRDRVPETNDDFSKPLSSPSEVIEFIREDLEFAYANLYKKGAYPDNDLSRVTSGAAATILGTSYLYELDYNMAMPYFDDVINNHGYSLEYDMSKLFTTAGEFNDESIFEINFAAEQVRIDLTPWTGESGTNWLNVRTSQTQSATGPAWIASAYKEEPMDPLDSRNYYNDPVSGSLTLRHVPLRASAMIALVDDNETTYYLDGTTSEYQRFHGTAWGFAWWKKYQNHDIVSVESELPGGQQFSSKNITLNRLADVMLMQAECKIKTGDVNGAINLMNDIRKRWGLVLLGLSNGDIAHTYDEQVYTEQSLMQHLMRVEKPLEMAVEGHCIRTLDFRRWKKSENYGFKERLEELASEEYYGVNFTYYNYTKEQNETRFNYPSIESQKPTGAHITVDYEYDIPSLNYNEERHGYFPIPFAEVNANPNLN</sequence>
<keyword evidence="10" id="KW-1185">Reference proteome</keyword>
<keyword evidence="4" id="KW-0472">Membrane</keyword>
<dbReference type="PROSITE" id="PS51257">
    <property type="entry name" value="PROKAR_LIPOPROTEIN"/>
    <property type="match status" value="1"/>
</dbReference>
<evidence type="ECO:0000256" key="2">
    <source>
        <dbReference type="ARBA" id="ARBA00006275"/>
    </source>
</evidence>
<name>A0A2I7SHV1_9FLAO</name>
<comment type="subcellular location">
    <subcellularLocation>
        <location evidence="1">Cell outer membrane</location>
    </subcellularLocation>
</comment>
<dbReference type="InterPro" id="IPR033985">
    <property type="entry name" value="SusD-like_N"/>
</dbReference>
<dbReference type="Proteomes" id="UP000236592">
    <property type="component" value="Chromosome"/>
</dbReference>
<dbReference type="OrthoDB" id="5694214at2"/>
<evidence type="ECO:0000256" key="3">
    <source>
        <dbReference type="ARBA" id="ARBA00022729"/>
    </source>
</evidence>
<feature type="signal peptide" evidence="6">
    <location>
        <begin position="1"/>
        <end position="27"/>
    </location>
</feature>
<dbReference type="EMBL" id="CP025938">
    <property type="protein sequence ID" value="AUS05477.1"/>
    <property type="molecule type" value="Genomic_DNA"/>
</dbReference>
<comment type="similarity">
    <text evidence="2">Belongs to the SusD family.</text>
</comment>
<evidence type="ECO:0000256" key="6">
    <source>
        <dbReference type="SAM" id="SignalP"/>
    </source>
</evidence>